<proteinExistence type="predicted"/>
<evidence type="ECO:0000313" key="2">
    <source>
        <dbReference type="EMBL" id="CAI9099305.1"/>
    </source>
</evidence>
<dbReference type="Pfam" id="PF22600">
    <property type="entry name" value="MTPAP-like_central"/>
    <property type="match status" value="1"/>
</dbReference>
<dbReference type="Gene3D" id="3.30.460.10">
    <property type="entry name" value="Beta Polymerase, domain 2"/>
    <property type="match status" value="1"/>
</dbReference>
<evidence type="ECO:0000259" key="1">
    <source>
        <dbReference type="Pfam" id="PF22600"/>
    </source>
</evidence>
<dbReference type="EMBL" id="OX459120">
    <property type="protein sequence ID" value="CAI9099305.1"/>
    <property type="molecule type" value="Genomic_DNA"/>
</dbReference>
<dbReference type="SUPFAM" id="SSF81301">
    <property type="entry name" value="Nucleotidyltransferase"/>
    <property type="match status" value="1"/>
</dbReference>
<dbReference type="InterPro" id="IPR043519">
    <property type="entry name" value="NT_sf"/>
</dbReference>
<dbReference type="GO" id="GO:0031123">
    <property type="term" value="P:RNA 3'-end processing"/>
    <property type="evidence" value="ECO:0007669"/>
    <property type="project" value="TreeGrafter"/>
</dbReference>
<dbReference type="PANTHER" id="PTHR12271:SF125">
    <property type="entry name" value="PROTEIN HESO1-LIKE ISOFORM X1"/>
    <property type="match status" value="1"/>
</dbReference>
<accession>A0AAV1CV62</accession>
<dbReference type="PANTHER" id="PTHR12271">
    <property type="entry name" value="POLY A POLYMERASE CID PAP -RELATED"/>
    <property type="match status" value="1"/>
</dbReference>
<dbReference type="AlphaFoldDB" id="A0AAV1CV62"/>
<gene>
    <name evidence="2" type="ORF">OLC1_LOCUS9355</name>
</gene>
<dbReference type="SUPFAM" id="SSF81631">
    <property type="entry name" value="PAP/OAS1 substrate-binding domain"/>
    <property type="match status" value="1"/>
</dbReference>
<evidence type="ECO:0000313" key="3">
    <source>
        <dbReference type="Proteomes" id="UP001161247"/>
    </source>
</evidence>
<name>A0AAV1CV62_OLDCO</name>
<reference evidence="2" key="1">
    <citation type="submission" date="2023-03" db="EMBL/GenBank/DDBJ databases">
        <authorList>
            <person name="Julca I."/>
        </authorList>
    </citation>
    <scope>NUCLEOTIDE SEQUENCE</scope>
</reference>
<protein>
    <submittedName>
        <fullName evidence="2">OLC1v1036100C1</fullName>
    </submittedName>
</protein>
<dbReference type="CDD" id="cd05402">
    <property type="entry name" value="NT_PAP_TUTase"/>
    <property type="match status" value="1"/>
</dbReference>
<dbReference type="GO" id="GO:0016779">
    <property type="term" value="F:nucleotidyltransferase activity"/>
    <property type="evidence" value="ECO:0007669"/>
    <property type="project" value="TreeGrafter"/>
</dbReference>
<dbReference type="InterPro" id="IPR054708">
    <property type="entry name" value="MTPAP-like_central"/>
</dbReference>
<organism evidence="2 3">
    <name type="scientific">Oldenlandia corymbosa var. corymbosa</name>
    <dbReference type="NCBI Taxonomy" id="529605"/>
    <lineage>
        <taxon>Eukaryota</taxon>
        <taxon>Viridiplantae</taxon>
        <taxon>Streptophyta</taxon>
        <taxon>Embryophyta</taxon>
        <taxon>Tracheophyta</taxon>
        <taxon>Spermatophyta</taxon>
        <taxon>Magnoliopsida</taxon>
        <taxon>eudicotyledons</taxon>
        <taxon>Gunneridae</taxon>
        <taxon>Pentapetalae</taxon>
        <taxon>asterids</taxon>
        <taxon>lamiids</taxon>
        <taxon>Gentianales</taxon>
        <taxon>Rubiaceae</taxon>
        <taxon>Rubioideae</taxon>
        <taxon>Spermacoceae</taxon>
        <taxon>Hedyotis-Oldenlandia complex</taxon>
        <taxon>Oldenlandia</taxon>
    </lineage>
</organism>
<sequence length="511" mass="56649">MALRFKVLSKKVEKFERKGMQNYKVNAEKVPWLDTMLDEVFVVSRPKPSDYEARRDLVRIFNDIAKEVFGKADEVPVVVEFGSFVMDLFSPRSDLDLSFNFTSSKAQVTRERKIQTLRKLARKFYALQSCGHVYGVHPVTTAKVPVLKVVDRGTGVECDLSVENQDGVLKSKLIYMICSIDERFRKLSFLMKVWAKTHKINSSKDGTLNSLSIILLVAFHLQTRNPPILPPFHDLFKDGTDPASVVKVLGNFANFGRGNKESVAELFVSLLIKLSSVERLWPKGLCASVYEGSWKSKTFDSKVATISVEDFTDRSQNVARAVGPAESKAIYKCIQQSIQHIFAYMDGQIEGYRLRELLFGQAAKPLVGAGIANLKRTAVTPVMDNTIAVATPIARQVNMAVGREDVPVSHKRDHARPSSLPLTKKLRYTNVSGEDWGGTSSANWLTPNGNWGGTSSANSLTPTGDWGGTSAANWLGSQQLPHFDLGKAQWGMERVNNWGATTPATEGWGGK</sequence>
<dbReference type="Proteomes" id="UP001161247">
    <property type="component" value="Chromosome 3"/>
</dbReference>
<feature type="domain" description="Poly(A) RNA polymerase mitochondrial-like central palm" evidence="1">
    <location>
        <begin position="35"/>
        <end position="177"/>
    </location>
</feature>
<keyword evidence="3" id="KW-1185">Reference proteome</keyword>
<dbReference type="Gene3D" id="1.10.1410.10">
    <property type="match status" value="1"/>
</dbReference>